<protein>
    <submittedName>
        <fullName evidence="5">FAD binding domain-containing protein</fullName>
    </submittedName>
</protein>
<keyword evidence="2" id="KW-0285">Flavoprotein</keyword>
<evidence type="ECO:0000256" key="3">
    <source>
        <dbReference type="ARBA" id="ARBA00022827"/>
    </source>
</evidence>
<dbReference type="Proteomes" id="UP000233786">
    <property type="component" value="Unassembled WGS sequence"/>
</dbReference>
<name>A0A2N3Y1N2_SACSN</name>
<evidence type="ECO:0000256" key="2">
    <source>
        <dbReference type="ARBA" id="ARBA00022630"/>
    </source>
</evidence>
<dbReference type="InterPro" id="IPR036188">
    <property type="entry name" value="FAD/NAD-bd_sf"/>
</dbReference>
<dbReference type="EMBL" id="PJNB01000001">
    <property type="protein sequence ID" value="PKW16848.1"/>
    <property type="molecule type" value="Genomic_DNA"/>
</dbReference>
<keyword evidence="3" id="KW-0274">FAD</keyword>
<dbReference type="PANTHER" id="PTHR43004:SF19">
    <property type="entry name" value="BINDING MONOOXYGENASE, PUTATIVE (JCVI)-RELATED"/>
    <property type="match status" value="1"/>
</dbReference>
<accession>A0A2N3Y1N2</accession>
<dbReference type="STRING" id="994479.GCA_000194155_07510"/>
<sequence>MLSVACAAPITTAAGAIRADAHLRRGPVGLSLALGLARAGVRSTVIEKKRRLDPHSRATLILARALEIFRQWGVLDRFVAAGNVVPHVRLREFTRNHQILHANFTKLNYISATAYALALPQESTTCSMIRHTRLPSRMRAVEDHVGGQDFSHPRRRLLLNT</sequence>
<dbReference type="InterPro" id="IPR002938">
    <property type="entry name" value="FAD-bd"/>
</dbReference>
<dbReference type="Gene3D" id="3.50.50.60">
    <property type="entry name" value="FAD/NAD(P)-binding domain"/>
    <property type="match status" value="1"/>
</dbReference>
<evidence type="ECO:0000313" key="5">
    <source>
        <dbReference type="EMBL" id="PKW16848.1"/>
    </source>
</evidence>
<comment type="caution">
    <text evidence="5">The sequence shown here is derived from an EMBL/GenBank/DDBJ whole genome shotgun (WGS) entry which is preliminary data.</text>
</comment>
<evidence type="ECO:0000259" key="4">
    <source>
        <dbReference type="Pfam" id="PF01494"/>
    </source>
</evidence>
<dbReference type="GO" id="GO:0016709">
    <property type="term" value="F:oxidoreductase activity, acting on paired donors, with incorporation or reduction of molecular oxygen, NAD(P)H as one donor, and incorporation of one atom of oxygen"/>
    <property type="evidence" value="ECO:0007669"/>
    <property type="project" value="UniProtKB-ARBA"/>
</dbReference>
<dbReference type="RefSeq" id="WP_158309712.1">
    <property type="nucleotide sequence ID" value="NZ_CP061007.1"/>
</dbReference>
<comment type="cofactor">
    <cofactor evidence="1">
        <name>FAD</name>
        <dbReference type="ChEBI" id="CHEBI:57692"/>
    </cofactor>
</comment>
<dbReference type="GO" id="GO:0071949">
    <property type="term" value="F:FAD binding"/>
    <property type="evidence" value="ECO:0007669"/>
    <property type="project" value="InterPro"/>
</dbReference>
<dbReference type="PANTHER" id="PTHR43004">
    <property type="entry name" value="TRK SYSTEM POTASSIUM UPTAKE PROTEIN"/>
    <property type="match status" value="1"/>
</dbReference>
<keyword evidence="6" id="KW-1185">Reference proteome</keyword>
<feature type="domain" description="FAD-binding" evidence="4">
    <location>
        <begin position="26"/>
        <end position="133"/>
    </location>
</feature>
<organism evidence="5 6">
    <name type="scientific">Saccharopolyspora spinosa</name>
    <dbReference type="NCBI Taxonomy" id="60894"/>
    <lineage>
        <taxon>Bacteria</taxon>
        <taxon>Bacillati</taxon>
        <taxon>Actinomycetota</taxon>
        <taxon>Actinomycetes</taxon>
        <taxon>Pseudonocardiales</taxon>
        <taxon>Pseudonocardiaceae</taxon>
        <taxon>Saccharopolyspora</taxon>
    </lineage>
</organism>
<proteinExistence type="predicted"/>
<dbReference type="SUPFAM" id="SSF51905">
    <property type="entry name" value="FAD/NAD(P)-binding domain"/>
    <property type="match status" value="1"/>
</dbReference>
<dbReference type="Pfam" id="PF01494">
    <property type="entry name" value="FAD_binding_3"/>
    <property type="match status" value="1"/>
</dbReference>
<evidence type="ECO:0000256" key="1">
    <source>
        <dbReference type="ARBA" id="ARBA00001974"/>
    </source>
</evidence>
<dbReference type="InterPro" id="IPR050641">
    <property type="entry name" value="RIFMO-like"/>
</dbReference>
<reference evidence="5" key="1">
    <citation type="submission" date="2017-12" db="EMBL/GenBank/DDBJ databases">
        <title>Sequencing the genomes of 1000 Actinobacteria strains.</title>
        <authorList>
            <person name="Klenk H.-P."/>
        </authorList>
    </citation>
    <scope>NUCLEOTIDE SEQUENCE [LARGE SCALE GENOMIC DNA]</scope>
    <source>
        <strain evidence="5">DSM 44228</strain>
    </source>
</reference>
<dbReference type="AlphaFoldDB" id="A0A2N3Y1N2"/>
<gene>
    <name evidence="5" type="ORF">A8926_4744</name>
</gene>
<evidence type="ECO:0000313" key="6">
    <source>
        <dbReference type="Proteomes" id="UP000233786"/>
    </source>
</evidence>